<evidence type="ECO:0000313" key="2">
    <source>
        <dbReference type="Proteomes" id="UP001558474"/>
    </source>
</evidence>
<accession>A0ABV3VN73</accession>
<dbReference type="InterPro" id="IPR011944">
    <property type="entry name" value="Steroid_delta5-4_isomerase"/>
</dbReference>
<reference evidence="1 2" key="1">
    <citation type="submission" date="2024-04" db="EMBL/GenBank/DDBJ databases">
        <title>Genomic Markers of Mycobacteria.</title>
        <authorList>
            <person name="Soliman M.S."/>
            <person name="Elkholy A."/>
            <person name="Soliman N.S."/>
            <person name="Abbas A."/>
            <person name="Khayrat S."/>
            <person name="Shawky S."/>
        </authorList>
    </citation>
    <scope>NUCLEOTIDE SEQUENCE [LARGE SCALE GENOMIC DNA]</scope>
    <source>
        <strain evidence="1 2">Egy-CU-AM5</strain>
    </source>
</reference>
<organism evidence="1 2">
    <name type="scientific">Mycolicibacterium porcinum</name>
    <dbReference type="NCBI Taxonomy" id="39693"/>
    <lineage>
        <taxon>Bacteria</taxon>
        <taxon>Bacillati</taxon>
        <taxon>Actinomycetota</taxon>
        <taxon>Actinomycetes</taxon>
        <taxon>Mycobacteriales</taxon>
        <taxon>Mycobacteriaceae</taxon>
        <taxon>Mycolicibacterium</taxon>
    </lineage>
</organism>
<name>A0ABV3VN73_9MYCO</name>
<dbReference type="EMBL" id="JBDLOU010000061">
    <property type="protein sequence ID" value="MEX3741219.1"/>
    <property type="molecule type" value="Genomic_DNA"/>
</dbReference>
<keyword evidence="2" id="KW-1185">Reference proteome</keyword>
<dbReference type="SUPFAM" id="SSF54427">
    <property type="entry name" value="NTF2-like"/>
    <property type="match status" value="1"/>
</dbReference>
<gene>
    <name evidence="1" type="ORF">ABFW12_23610</name>
</gene>
<dbReference type="Proteomes" id="UP001558474">
    <property type="component" value="Unassembled WGS sequence"/>
</dbReference>
<dbReference type="InterPro" id="IPR032710">
    <property type="entry name" value="NTF2-like_dom_sf"/>
</dbReference>
<evidence type="ECO:0000313" key="1">
    <source>
        <dbReference type="EMBL" id="MEX3741219.1"/>
    </source>
</evidence>
<comment type="caution">
    <text evidence="1">The sequence shown here is derived from an EMBL/GenBank/DDBJ whole genome shotgun (WGS) entry which is preliminary data.</text>
</comment>
<protein>
    <submittedName>
        <fullName evidence="1">SgcJ/EcaC family oxidoreductase</fullName>
    </submittedName>
</protein>
<sequence>MPGTEEVLREVLDEWQAGIARHDPRRVADVFTADAIFQGLRPYSVGPQGVFDYYDSQPAGLTVDYRINETRRLADDVVLGYLRADFIRPDGTAIPLNPSVVVTHGEAGWRIAHYQVSAAVRGGARRSRADTTY</sequence>
<dbReference type="Gene3D" id="3.10.450.50">
    <property type="match status" value="1"/>
</dbReference>
<proteinExistence type="predicted"/>
<dbReference type="RefSeq" id="WP_368573864.1">
    <property type="nucleotide sequence ID" value="NZ_JBDLOU010000061.1"/>
</dbReference>
<dbReference type="NCBIfam" id="TIGR02246">
    <property type="entry name" value="SgcJ/EcaC family oxidoreductase"/>
    <property type="match status" value="1"/>
</dbReference>